<evidence type="ECO:0000256" key="2">
    <source>
        <dbReference type="SAM" id="SignalP"/>
    </source>
</evidence>
<name>V5HB93_IXORI</name>
<evidence type="ECO:0000313" key="3">
    <source>
        <dbReference type="EMBL" id="JAB72167.1"/>
    </source>
</evidence>
<sequence>MKATLIAICFLAAVTFTMGSSYGSSTPCPSPPGEPCENGNPPGGPVQGSQPSPQPPPVHHDRPAEKVKVRRRSAVQEERIATDREWK</sequence>
<feature type="region of interest" description="Disordered" evidence="1">
    <location>
        <begin position="21"/>
        <end position="87"/>
    </location>
</feature>
<proteinExistence type="evidence at transcript level"/>
<evidence type="ECO:0000256" key="1">
    <source>
        <dbReference type="SAM" id="MobiDB-lite"/>
    </source>
</evidence>
<keyword evidence="2" id="KW-0732">Signal</keyword>
<feature type="signal peptide" evidence="2">
    <location>
        <begin position="1"/>
        <end position="19"/>
    </location>
</feature>
<organism evidence="3">
    <name type="scientific">Ixodes ricinus</name>
    <name type="common">Common tick</name>
    <name type="synonym">Acarus ricinus</name>
    <dbReference type="NCBI Taxonomy" id="34613"/>
    <lineage>
        <taxon>Eukaryota</taxon>
        <taxon>Metazoa</taxon>
        <taxon>Ecdysozoa</taxon>
        <taxon>Arthropoda</taxon>
        <taxon>Chelicerata</taxon>
        <taxon>Arachnida</taxon>
        <taxon>Acari</taxon>
        <taxon>Parasitiformes</taxon>
        <taxon>Ixodida</taxon>
        <taxon>Ixodoidea</taxon>
        <taxon>Ixodidae</taxon>
        <taxon>Ixodinae</taxon>
        <taxon>Ixodes</taxon>
    </lineage>
</organism>
<feature type="compositionally biased region" description="Basic and acidic residues" evidence="1">
    <location>
        <begin position="74"/>
        <end position="87"/>
    </location>
</feature>
<reference evidence="3" key="1">
    <citation type="journal article" date="2015" name="Sci. Rep.">
        <title>Tissue- and time-dependent transcription in Ixodes ricinus salivary glands and midguts when blood feeding on the vertebrate host.</title>
        <authorList>
            <person name="Kotsyfakis M."/>
            <person name="Schwarz A."/>
            <person name="Erhart J."/>
            <person name="Ribeiro J.M."/>
        </authorList>
    </citation>
    <scope>NUCLEOTIDE SEQUENCE</scope>
    <source>
        <tissue evidence="3">Salivary gland and midgut</tissue>
    </source>
</reference>
<accession>V5HB93</accession>
<feature type="chain" id="PRO_5004735537" evidence="2">
    <location>
        <begin position="20"/>
        <end position="87"/>
    </location>
</feature>
<dbReference type="EMBL" id="GANP01012301">
    <property type="protein sequence ID" value="JAB72167.1"/>
    <property type="molecule type" value="mRNA"/>
</dbReference>
<feature type="compositionally biased region" description="Basic and acidic residues" evidence="1">
    <location>
        <begin position="58"/>
        <end position="67"/>
    </location>
</feature>
<protein>
    <submittedName>
        <fullName evidence="3">Putative secreted protein</fullName>
    </submittedName>
</protein>
<dbReference type="AlphaFoldDB" id="V5HB93"/>